<evidence type="ECO:0000313" key="2">
    <source>
        <dbReference type="EMBL" id="CUI16707.1"/>
    </source>
</evidence>
<proteinExistence type="predicted"/>
<dbReference type="PATRIC" id="fig|389348.3.peg.1202"/>
<protein>
    <recommendedName>
        <fullName evidence="1">Mut7-C RNAse domain-containing protein</fullName>
    </recommendedName>
</protein>
<gene>
    <name evidence="2" type="ORF">PNK_1090</name>
</gene>
<dbReference type="PANTHER" id="PTHR39081:SF1">
    <property type="entry name" value="MUT7-C RNASE DOMAIN-CONTAINING PROTEIN"/>
    <property type="match status" value="1"/>
</dbReference>
<dbReference type="InParanoid" id="A0A0U5ERA3"/>
<dbReference type="Pfam" id="PF01927">
    <property type="entry name" value="Mut7-C"/>
    <property type="match status" value="1"/>
</dbReference>
<dbReference type="KEGG" id="pnl:PNK_1090"/>
<dbReference type="Proteomes" id="UP000069902">
    <property type="component" value="Chromosome cPNK"/>
</dbReference>
<dbReference type="EMBL" id="LN879502">
    <property type="protein sequence ID" value="CUI16707.1"/>
    <property type="molecule type" value="Genomic_DNA"/>
</dbReference>
<evidence type="ECO:0000259" key="1">
    <source>
        <dbReference type="Pfam" id="PF01927"/>
    </source>
</evidence>
<name>A0A0U5ERA3_9BACT</name>
<dbReference type="AlphaFoldDB" id="A0A0U5ERA3"/>
<dbReference type="PANTHER" id="PTHR39081">
    <property type="entry name" value="MUT7-C DOMAIN-CONTAINING PROTEIN"/>
    <property type="match status" value="1"/>
</dbReference>
<evidence type="ECO:0000313" key="3">
    <source>
        <dbReference type="Proteomes" id="UP000069902"/>
    </source>
</evidence>
<dbReference type="RefSeq" id="WP_059060771.1">
    <property type="nucleotide sequence ID" value="NZ_LN879502.1"/>
</dbReference>
<keyword evidence="3" id="KW-1185">Reference proteome</keyword>
<sequence length="112" mass="13237">MELKEGNKRLDERLFLCDQMLTRLGRWLRVAGYDTHMVEEPITDRSLLLLAQKEKRWLISRDRHFLAMQGDIIWLEANDIQACVRELTVKHPIDWLKAPLSRAVYCAISLLF</sequence>
<organism evidence="2 3">
    <name type="scientific">Candidatus Protochlamydia naegleriophila</name>
    <dbReference type="NCBI Taxonomy" id="389348"/>
    <lineage>
        <taxon>Bacteria</taxon>
        <taxon>Pseudomonadati</taxon>
        <taxon>Chlamydiota</taxon>
        <taxon>Chlamydiia</taxon>
        <taxon>Parachlamydiales</taxon>
        <taxon>Parachlamydiaceae</taxon>
        <taxon>Candidatus Protochlamydia</taxon>
    </lineage>
</organism>
<reference evidence="3" key="1">
    <citation type="submission" date="2015-09" db="EMBL/GenBank/DDBJ databases">
        <authorList>
            <person name="Bertelli C."/>
        </authorList>
    </citation>
    <scope>NUCLEOTIDE SEQUENCE [LARGE SCALE GENOMIC DNA]</scope>
    <source>
        <strain evidence="3">KNic</strain>
    </source>
</reference>
<accession>A0A0U5ERA3</accession>
<feature type="domain" description="Mut7-C RNAse" evidence="1">
    <location>
        <begin position="15"/>
        <end position="110"/>
    </location>
</feature>
<dbReference type="InterPro" id="IPR002782">
    <property type="entry name" value="Mut7-C_RNAse_dom"/>
</dbReference>